<accession>A0A0F6SFA9</accession>
<gene>
    <name evidence="1" type="ORF">DB32_003773</name>
</gene>
<keyword evidence="2" id="KW-1185">Reference proteome</keyword>
<dbReference type="KEGG" id="samy:DB32_003773"/>
<dbReference type="Gene3D" id="3.40.50.1820">
    <property type="entry name" value="alpha/beta hydrolase"/>
    <property type="match status" value="1"/>
</dbReference>
<dbReference type="AlphaFoldDB" id="A0A0F6SFA9"/>
<dbReference type="Proteomes" id="UP000034883">
    <property type="component" value="Chromosome"/>
</dbReference>
<sequence>MAFRALAARCRRSSCDRRPARDERRHGASERCAAKLRLAMALALATLSVACGPAPLDDADASTPAVDAGAPDAGPPRAIFEVPRTGDEPLLDLPWPSDLRRTSEGTIDVRTFPNPRGNRLVQRYVDAATARLRGFGTNGAIYFRFSRAIDPASLPVSPEASVREDASVFVVDLDPESDTYLERHPMVVVANERATIFWPASSIALRPVHGIPLAGGRRYAAVVTRRVRATTGETLARDTDLEAMIAGGGDATIETARATYQPALDALAEAGIATDDVLSLAVFTTHDPVAELALFRDWMHAEYPAPTPRDATWMRVDRASYTELRGTYGPVPIFQEGELPYASQGGAMEPGADGEPVVHGEYDARFALTVPLGEMPESGYPLVLYAHGTGGDYRSFIDDGTGTRLAAAGIATMGIDQIHHGARNPTGGSPEILFFNIQNPDAARDNNRQSALDIVQQARVVPGLVVPMRVADRAGREIRFDPERVFFFGHSQGGLVGPVYLGIDDGVSAAVISAGSAVLAYALLEKEEPISIPDVVRVALQLPGVSVQDAFESEHFGFEHPVITLVQSWIDASDGSNFGHLAFASPRPGFAPKSVLSTEGLMDEFSPPGSIEALATSMRVPQVEPVARSIPAHRLLGIAAVSGAVSANVAGGQATAGLLQYPSEGHFAVFDDTSAQARIRGFLESAAAGAPAIPAP</sequence>
<dbReference type="SUPFAM" id="SSF53474">
    <property type="entry name" value="alpha/beta-Hydrolases"/>
    <property type="match status" value="1"/>
</dbReference>
<organism evidence="1 2">
    <name type="scientific">Sandaracinus amylolyticus</name>
    <dbReference type="NCBI Taxonomy" id="927083"/>
    <lineage>
        <taxon>Bacteria</taxon>
        <taxon>Pseudomonadati</taxon>
        <taxon>Myxococcota</taxon>
        <taxon>Polyangia</taxon>
        <taxon>Polyangiales</taxon>
        <taxon>Sandaracinaceae</taxon>
        <taxon>Sandaracinus</taxon>
    </lineage>
</organism>
<name>A0A0F6SFA9_9BACT</name>
<dbReference type="STRING" id="927083.DB32_003773"/>
<dbReference type="EMBL" id="CP011125">
    <property type="protein sequence ID" value="AKF06624.1"/>
    <property type="molecule type" value="Genomic_DNA"/>
</dbReference>
<reference evidence="1 2" key="1">
    <citation type="submission" date="2015-03" db="EMBL/GenBank/DDBJ databases">
        <title>Genome assembly of Sandaracinus amylolyticus DSM 53668.</title>
        <authorList>
            <person name="Sharma G."/>
            <person name="Subramanian S."/>
        </authorList>
    </citation>
    <scope>NUCLEOTIDE SEQUENCE [LARGE SCALE GENOMIC DNA]</scope>
    <source>
        <strain evidence="1 2">DSM 53668</strain>
    </source>
</reference>
<evidence type="ECO:0008006" key="3">
    <source>
        <dbReference type="Google" id="ProtNLM"/>
    </source>
</evidence>
<protein>
    <recommendedName>
        <fullName evidence="3">Bacterial virulence factor lipase N-terminal domain-containing protein</fullName>
    </recommendedName>
</protein>
<dbReference type="InterPro" id="IPR029058">
    <property type="entry name" value="AB_hydrolase_fold"/>
</dbReference>
<evidence type="ECO:0000313" key="1">
    <source>
        <dbReference type="EMBL" id="AKF06624.1"/>
    </source>
</evidence>
<proteinExistence type="predicted"/>
<evidence type="ECO:0000313" key="2">
    <source>
        <dbReference type="Proteomes" id="UP000034883"/>
    </source>
</evidence>